<dbReference type="Gene3D" id="3.40.50.10810">
    <property type="entry name" value="Tandem AAA-ATPase domain"/>
    <property type="match status" value="1"/>
</dbReference>
<dbReference type="SUPFAM" id="SSF52540">
    <property type="entry name" value="P-loop containing nucleoside triphosphate hydrolases"/>
    <property type="match status" value="2"/>
</dbReference>
<evidence type="ECO:0000259" key="2">
    <source>
        <dbReference type="PROSITE" id="PS51192"/>
    </source>
</evidence>
<dbReference type="SMART" id="SM00490">
    <property type="entry name" value="HELICc"/>
    <property type="match status" value="1"/>
</dbReference>
<dbReference type="Pfam" id="PF00176">
    <property type="entry name" value="SNF2-rel_dom"/>
    <property type="match status" value="1"/>
</dbReference>
<dbReference type="InterPro" id="IPR038718">
    <property type="entry name" value="SNF2-like_sf"/>
</dbReference>
<dbReference type="OrthoDB" id="9814088at2"/>
<dbReference type="RefSeq" id="WP_104370456.1">
    <property type="nucleotide sequence ID" value="NZ_BFAV01000002.1"/>
</dbReference>
<keyword evidence="5" id="KW-1185">Reference proteome</keyword>
<dbReference type="CDD" id="cd18793">
    <property type="entry name" value="SF2_C_SNF"/>
    <property type="match status" value="1"/>
</dbReference>
<keyword evidence="1" id="KW-0378">Hydrolase</keyword>
<protein>
    <submittedName>
        <fullName evidence="4">RNA polymerase associated protein RapA</fullName>
    </submittedName>
</protein>
<dbReference type="InterPro" id="IPR000330">
    <property type="entry name" value="SNF2_N"/>
</dbReference>
<evidence type="ECO:0000313" key="4">
    <source>
        <dbReference type="EMBL" id="GBF31839.1"/>
    </source>
</evidence>
<name>A0A2L2X6T0_9FIRM</name>
<evidence type="ECO:0000259" key="3">
    <source>
        <dbReference type="PROSITE" id="PS51194"/>
    </source>
</evidence>
<dbReference type="AlphaFoldDB" id="A0A2L2X6T0"/>
<dbReference type="PANTHER" id="PTHR45766:SF6">
    <property type="entry name" value="SWI_SNF-RELATED MATRIX-ASSOCIATED ACTIN-DEPENDENT REGULATOR OF CHROMATIN SUBFAMILY A-LIKE PROTEIN 1"/>
    <property type="match status" value="1"/>
</dbReference>
<dbReference type="InterPro" id="IPR001650">
    <property type="entry name" value="Helicase_C-like"/>
</dbReference>
<dbReference type="PROSITE" id="PS51194">
    <property type="entry name" value="HELICASE_CTER"/>
    <property type="match status" value="1"/>
</dbReference>
<reference evidence="5" key="1">
    <citation type="submission" date="2018-02" db="EMBL/GenBank/DDBJ databases">
        <title>Genome sequence of Desulfocucumis palustris strain NAW-5.</title>
        <authorList>
            <person name="Watanabe M."/>
            <person name="Kojima H."/>
            <person name="Fukui M."/>
        </authorList>
    </citation>
    <scope>NUCLEOTIDE SEQUENCE [LARGE SCALE GENOMIC DNA]</scope>
    <source>
        <strain evidence="5">NAW-5</strain>
    </source>
</reference>
<dbReference type="InterPro" id="IPR027417">
    <property type="entry name" value="P-loop_NTPase"/>
</dbReference>
<dbReference type="EMBL" id="BFAV01000002">
    <property type="protein sequence ID" value="GBF31839.1"/>
    <property type="molecule type" value="Genomic_DNA"/>
</dbReference>
<evidence type="ECO:0000256" key="1">
    <source>
        <dbReference type="ARBA" id="ARBA00022801"/>
    </source>
</evidence>
<dbReference type="PROSITE" id="PS51192">
    <property type="entry name" value="HELICASE_ATP_BIND_1"/>
    <property type="match status" value="1"/>
</dbReference>
<dbReference type="Pfam" id="PF00271">
    <property type="entry name" value="Helicase_C"/>
    <property type="match status" value="1"/>
</dbReference>
<dbReference type="GO" id="GO:0005524">
    <property type="term" value="F:ATP binding"/>
    <property type="evidence" value="ECO:0007669"/>
    <property type="project" value="InterPro"/>
</dbReference>
<feature type="domain" description="Helicase C-terminal" evidence="3">
    <location>
        <begin position="603"/>
        <end position="769"/>
    </location>
</feature>
<dbReference type="InterPro" id="IPR049730">
    <property type="entry name" value="SNF2/RAD54-like_C"/>
</dbReference>
<dbReference type="InterPro" id="IPR014001">
    <property type="entry name" value="Helicase_ATP-bd"/>
</dbReference>
<organism evidence="4 5">
    <name type="scientific">Desulfocucumis palustris</name>
    <dbReference type="NCBI Taxonomy" id="1898651"/>
    <lineage>
        <taxon>Bacteria</taxon>
        <taxon>Bacillati</taxon>
        <taxon>Bacillota</taxon>
        <taxon>Clostridia</taxon>
        <taxon>Eubacteriales</taxon>
        <taxon>Desulfocucumaceae</taxon>
        <taxon>Desulfocucumis</taxon>
    </lineage>
</organism>
<comment type="caution">
    <text evidence="4">The sequence shown here is derived from an EMBL/GenBank/DDBJ whole genome shotgun (WGS) entry which is preliminary data.</text>
</comment>
<sequence length="1139" mass="132713">MLEKGMYVRCPFDLENEYDPRVFWLGQIVEVSEDRHEALVEFHDLMNARKYYDFVPDEKWINLDQLSHCKILDNSEVIVRGPNYEGKVLSYSGRKEDQFHYYFVQHLKNGQSLIKEISEYYLQASFNRVNYSPVMQMKKYEFHNPFWYVHRDIVTNSLYSLRNATYGFEILVGSRVFLLPHQVDTIIRVISEPHCRFMLADEVGMGKTIEACVIMKGLNKKLGKLRTLIIAPDSLVHQWCNEFSYKFWLDVPIWDGRLRQEDCDLIIPLERLNTKEGQEVLSLHWDLCIVDETHRLLSMEAEYQLVYNLSKELQNILLLTATPIQQMQIEYHQLLALLAPGRYGNMAPAKFEQLLARQAFLRGRVHRLVRDIDDYIEDELAEDYLDELGKIAEKLEDKIFNELVREIDIDAEDMGLDAVKLALAYIGEHYQIERHIIRHRRAELRESMPDQPMPDRQLELIKYTPSGADYGFYELNTYELLLTYLAELSDNSDLPQVGDYIKIFLGAMFSSPWALHSLILMRRSVLANKSYTMGISNVPNTPRHISVWRQQVLGVIQGFAGEESLLELMLQTCELWFRAVEAEFMRVDELLDDPDQIRGRLFKVLDYLSESLEYEKFIIFTAWKETLEPLARFLEKQFGDLAVATFYGELNEEKLQKAVDRFQSDPKCRFLLCDELGGESRNFQMADAIIHVDLPWSPLQLEQRIGRLDRIGRDKDVLSVVVCSGATIEEGLFNLWHEGLNIFQELPSGLEIALSDIHDQILLALKTNLQSGLDTVLEDIKKQLHNMRKMVDQERYYDMARQLDRKMIDQLTMLIEKFDKNEGQSLYNTMMSWTSSTGLVAEKDRQGQIVTFSPDRLSFKSMQNTLFIPPDMEKLWERSRSNGHIQEIHGTFSRTLAVAREDLVFYAPSDPFFDSIVNNADECARGRCCAMAIQSDLPFDWQGFVLTWSPVLNPRPLLALEMGTQYLALAQGYMPLEQIVTLEGMSEQDRDKDETILRQTIQRALKQVKDSRLIAHLGQRTSKSDFLKIREKYRMSNINWFKRQFPPDVWGKIVQEAYDSSLQKVKGELVQSLELKRAMSDFQRRYNGIKASALYYGDKDEVQKLLEIKAVYQVLWEGLKRPIRRLESIAFVLVVGKIE</sequence>
<dbReference type="PANTHER" id="PTHR45766">
    <property type="entry name" value="DNA ANNEALING HELICASE AND ENDONUCLEASE ZRANB3 FAMILY MEMBER"/>
    <property type="match status" value="1"/>
</dbReference>
<dbReference type="GO" id="GO:0016787">
    <property type="term" value="F:hydrolase activity"/>
    <property type="evidence" value="ECO:0007669"/>
    <property type="project" value="UniProtKB-KW"/>
</dbReference>
<evidence type="ECO:0000313" key="5">
    <source>
        <dbReference type="Proteomes" id="UP000239549"/>
    </source>
</evidence>
<dbReference type="SMART" id="SM00487">
    <property type="entry name" value="DEXDc"/>
    <property type="match status" value="1"/>
</dbReference>
<dbReference type="Gene3D" id="3.40.50.300">
    <property type="entry name" value="P-loop containing nucleotide triphosphate hydrolases"/>
    <property type="match status" value="1"/>
</dbReference>
<feature type="domain" description="Helicase ATP-binding" evidence="2">
    <location>
        <begin position="188"/>
        <end position="341"/>
    </location>
</feature>
<proteinExistence type="predicted"/>
<accession>A0A2L2X6T0</accession>
<gene>
    <name evidence="4" type="ORF">DCCM_0023</name>
</gene>
<dbReference type="Proteomes" id="UP000239549">
    <property type="component" value="Unassembled WGS sequence"/>
</dbReference>